<dbReference type="PRINTS" id="PR01438">
    <property type="entry name" value="UNVRSLSTRESS"/>
</dbReference>
<gene>
    <name evidence="2" type="ORF">TrST_g9524</name>
</gene>
<dbReference type="OrthoDB" id="843225at2759"/>
<dbReference type="AlphaFoldDB" id="A0A9W7ANQ1"/>
<keyword evidence="3" id="KW-1185">Reference proteome</keyword>
<comment type="caution">
    <text evidence="2">The sequence shown here is derived from an EMBL/GenBank/DDBJ whole genome shotgun (WGS) entry which is preliminary data.</text>
</comment>
<sequence>MGNAALVQDGSAAKYKESKMALYKDVKTKLKEVQERLEKEQPGLGPEEFDVICSEELANELGVSEDLVKAIAYSATPKKQSRPAEFPKEGEEVPVEGEDKEVSAIATVPPAPLEPAPTLVDISSPGPVRSKTPEPEPDAELCAKLIKASSETRFHHFIVGMDGSAASMVAFKTALALRKAKGKFYALHVEDKGKNEYLPSNMKWGGIKDAIEPSLTGSIPPTLCSMECIQKSPSDTTKSTFVSHINGIDTPMYVCLGWVGRKGPKEDPTVLGSVSDVAMRSCSHPVIICKNAPEAGAHSFVVCVDSASGRGMIAFENIMSMVKQIDTVTVAYCYTDEVALQEVKESYEKNFFENGYSSNIKFHGILHTAGTPIYQSIADYINESGFTFTVVAPDPDLVRKEISVSEHLVKDCKNSNFIFIKVPKKLLQG</sequence>
<reference evidence="3" key="1">
    <citation type="journal article" date="2023" name="Commun. Biol.">
        <title>Genome analysis of Parmales, the sister group of diatoms, reveals the evolutionary specialization of diatoms from phago-mixotrophs to photoautotrophs.</title>
        <authorList>
            <person name="Ban H."/>
            <person name="Sato S."/>
            <person name="Yoshikawa S."/>
            <person name="Yamada K."/>
            <person name="Nakamura Y."/>
            <person name="Ichinomiya M."/>
            <person name="Sato N."/>
            <person name="Blanc-Mathieu R."/>
            <person name="Endo H."/>
            <person name="Kuwata A."/>
            <person name="Ogata H."/>
        </authorList>
    </citation>
    <scope>NUCLEOTIDE SEQUENCE [LARGE SCALE GENOMIC DNA]</scope>
    <source>
        <strain evidence="3">NIES 3701</strain>
    </source>
</reference>
<dbReference type="EMBL" id="BRXY01000195">
    <property type="protein sequence ID" value="GMH76326.1"/>
    <property type="molecule type" value="Genomic_DNA"/>
</dbReference>
<organism evidence="2 3">
    <name type="scientific">Triparma strigata</name>
    <dbReference type="NCBI Taxonomy" id="1606541"/>
    <lineage>
        <taxon>Eukaryota</taxon>
        <taxon>Sar</taxon>
        <taxon>Stramenopiles</taxon>
        <taxon>Ochrophyta</taxon>
        <taxon>Bolidophyceae</taxon>
        <taxon>Parmales</taxon>
        <taxon>Triparmaceae</taxon>
        <taxon>Triparma</taxon>
    </lineage>
</organism>
<name>A0A9W7ANQ1_9STRA</name>
<evidence type="ECO:0008006" key="4">
    <source>
        <dbReference type="Google" id="ProtNLM"/>
    </source>
</evidence>
<evidence type="ECO:0000313" key="3">
    <source>
        <dbReference type="Proteomes" id="UP001165085"/>
    </source>
</evidence>
<dbReference type="Proteomes" id="UP001165085">
    <property type="component" value="Unassembled WGS sequence"/>
</dbReference>
<dbReference type="InterPro" id="IPR006015">
    <property type="entry name" value="Universal_stress_UspA"/>
</dbReference>
<evidence type="ECO:0000256" key="1">
    <source>
        <dbReference type="SAM" id="MobiDB-lite"/>
    </source>
</evidence>
<dbReference type="Gene3D" id="3.40.50.12370">
    <property type="match status" value="1"/>
</dbReference>
<proteinExistence type="predicted"/>
<protein>
    <recommendedName>
        <fullName evidence="4">UspA domain-containing protein</fullName>
    </recommendedName>
</protein>
<feature type="region of interest" description="Disordered" evidence="1">
    <location>
        <begin position="76"/>
        <end position="136"/>
    </location>
</feature>
<evidence type="ECO:0000313" key="2">
    <source>
        <dbReference type="EMBL" id="GMH76326.1"/>
    </source>
</evidence>
<accession>A0A9W7ANQ1</accession>